<protein>
    <recommendedName>
        <fullName evidence="4">mannan endo-1,4-beta-mannosidase</fullName>
        <ecNumber evidence="4">3.2.1.78</ecNumber>
    </recommendedName>
</protein>
<keyword evidence="13" id="KW-1185">Reference proteome</keyword>
<dbReference type="EMBL" id="JAEHOD010000071">
    <property type="protein sequence ID" value="KAG2431651.1"/>
    <property type="molecule type" value="Genomic_DNA"/>
</dbReference>
<feature type="chain" id="PRO_5032348702" description="mannan endo-1,4-beta-mannosidase" evidence="10">
    <location>
        <begin position="41"/>
        <end position="505"/>
    </location>
</feature>
<organism evidence="12 13">
    <name type="scientific">Chlamydomonas schloesseri</name>
    <dbReference type="NCBI Taxonomy" id="2026947"/>
    <lineage>
        <taxon>Eukaryota</taxon>
        <taxon>Viridiplantae</taxon>
        <taxon>Chlorophyta</taxon>
        <taxon>core chlorophytes</taxon>
        <taxon>Chlorophyceae</taxon>
        <taxon>CS clade</taxon>
        <taxon>Chlamydomonadales</taxon>
        <taxon>Chlamydomonadaceae</taxon>
        <taxon>Chlamydomonas</taxon>
    </lineage>
</organism>
<dbReference type="OrthoDB" id="406631at2759"/>
<keyword evidence="6 10" id="KW-0732">Signal</keyword>
<dbReference type="Pfam" id="PF26410">
    <property type="entry name" value="GH5_mannosidase"/>
    <property type="match status" value="1"/>
</dbReference>
<dbReference type="InterPro" id="IPR017853">
    <property type="entry name" value="GH"/>
</dbReference>
<evidence type="ECO:0000256" key="2">
    <source>
        <dbReference type="ARBA" id="ARBA00004613"/>
    </source>
</evidence>
<evidence type="ECO:0000256" key="6">
    <source>
        <dbReference type="ARBA" id="ARBA00022729"/>
    </source>
</evidence>
<comment type="catalytic activity">
    <reaction evidence="1">
        <text>Random hydrolysis of (1-&gt;4)-beta-D-mannosidic linkages in mannans, galactomannans and glucomannans.</text>
        <dbReference type="EC" id="3.2.1.78"/>
    </reaction>
</comment>
<comment type="caution">
    <text evidence="12">The sequence shown here is derived from an EMBL/GenBank/DDBJ whole genome shotgun (WGS) entry which is preliminary data.</text>
</comment>
<feature type="compositionally biased region" description="Pro residues" evidence="9">
    <location>
        <begin position="398"/>
        <end position="435"/>
    </location>
</feature>
<sequence length="505" mass="55561">MPRHRAAVSAGGPSSRLLPLLLLVAAPLALLPLLPAVASGASFVKACGAQLCVDDKPWYFQGANAYWLIDYVQFDRGSVDVFFDWANKFGLKVIRLWAFNHRMPYQWGGYDETQFRGLDYIVDSAGRHNIRLILALGNTWTAYRSPQDYMRMAGVDPAGKDLLDFYSSAAVRHFYRDHISAITQRNNTYNGRRYKDDPAIMMYDAMNEPRCPGCVDAASQAAVGGFLSEMTAHLRAVAPYQLTALGTEGYFLNSYEEWNSGAGVRCEGEDWAALAGMGSIDVTVVHAYERQMESVPPKWYRCDFDCYANFLIQYLSVHQRIAAGAKKPLIMEEYGLILPQYSAEQRVQLFQLVADNLRWMKSTGGPMAGVIFWNAAVGNVWDDGYNVYLDGPVNKPVPVPAPTPPPQPPAGVTPAGPVPTPAPAPPAPAPPPEPSRAPIVANTETLTDFLRGPQRTACAEAAAKWWLPVWTAGWAHTVDVGALAKRTSSYTVLGVLRDTANALYY</sequence>
<dbReference type="InterPro" id="IPR045053">
    <property type="entry name" value="MAN-like"/>
</dbReference>
<keyword evidence="8" id="KW-0326">Glycosidase</keyword>
<evidence type="ECO:0000256" key="9">
    <source>
        <dbReference type="SAM" id="MobiDB-lite"/>
    </source>
</evidence>
<dbReference type="Gene3D" id="3.20.20.80">
    <property type="entry name" value="Glycosidases"/>
    <property type="match status" value="1"/>
</dbReference>
<evidence type="ECO:0000256" key="7">
    <source>
        <dbReference type="ARBA" id="ARBA00022801"/>
    </source>
</evidence>
<evidence type="ECO:0000256" key="10">
    <source>
        <dbReference type="SAM" id="SignalP"/>
    </source>
</evidence>
<dbReference type="PANTHER" id="PTHR31451">
    <property type="match status" value="1"/>
</dbReference>
<comment type="similarity">
    <text evidence="3">Belongs to the glycosyl hydrolase 5 (cellulase A) family.</text>
</comment>
<evidence type="ECO:0000256" key="5">
    <source>
        <dbReference type="ARBA" id="ARBA00022525"/>
    </source>
</evidence>
<dbReference type="SUPFAM" id="SSF51445">
    <property type="entry name" value="(Trans)glycosidases"/>
    <property type="match status" value="1"/>
</dbReference>
<dbReference type="EC" id="3.2.1.78" evidence="4"/>
<dbReference type="AlphaFoldDB" id="A0A835W0H2"/>
<feature type="region of interest" description="Disordered" evidence="9">
    <location>
        <begin position="398"/>
        <end position="438"/>
    </location>
</feature>
<proteinExistence type="inferred from homology"/>
<evidence type="ECO:0000313" key="12">
    <source>
        <dbReference type="EMBL" id="KAG2431651.1"/>
    </source>
</evidence>
<name>A0A835W0H2_9CHLO</name>
<evidence type="ECO:0000256" key="4">
    <source>
        <dbReference type="ARBA" id="ARBA00012706"/>
    </source>
</evidence>
<evidence type="ECO:0000256" key="3">
    <source>
        <dbReference type="ARBA" id="ARBA00005641"/>
    </source>
</evidence>
<reference evidence="12" key="1">
    <citation type="journal article" date="2020" name="bioRxiv">
        <title>Comparative genomics of Chlamydomonas.</title>
        <authorList>
            <person name="Craig R.J."/>
            <person name="Hasan A.R."/>
            <person name="Ness R.W."/>
            <person name="Keightley P.D."/>
        </authorList>
    </citation>
    <scope>NUCLEOTIDE SEQUENCE</scope>
    <source>
        <strain evidence="12">CCAP 11/173</strain>
    </source>
</reference>
<evidence type="ECO:0000313" key="13">
    <source>
        <dbReference type="Proteomes" id="UP000613740"/>
    </source>
</evidence>
<dbReference type="GO" id="GO:0016985">
    <property type="term" value="F:mannan endo-1,4-beta-mannosidase activity"/>
    <property type="evidence" value="ECO:0007669"/>
    <property type="project" value="UniProtKB-EC"/>
</dbReference>
<gene>
    <name evidence="12" type="ORF">HYH02_013228</name>
</gene>
<feature type="signal peptide" evidence="10">
    <location>
        <begin position="1"/>
        <end position="40"/>
    </location>
</feature>
<dbReference type="PANTHER" id="PTHR31451:SF39">
    <property type="entry name" value="MANNAN ENDO-1,4-BETA-MANNOSIDASE 1"/>
    <property type="match status" value="1"/>
</dbReference>
<dbReference type="Proteomes" id="UP000613740">
    <property type="component" value="Unassembled WGS sequence"/>
</dbReference>
<feature type="domain" description="Glycoside hydrolase family 5" evidence="11">
    <location>
        <begin position="42"/>
        <end position="374"/>
    </location>
</feature>
<dbReference type="InterPro" id="IPR001547">
    <property type="entry name" value="Glyco_hydro_5"/>
</dbReference>
<comment type="subcellular location">
    <subcellularLocation>
        <location evidence="2">Secreted</location>
    </subcellularLocation>
</comment>
<evidence type="ECO:0000256" key="8">
    <source>
        <dbReference type="ARBA" id="ARBA00023295"/>
    </source>
</evidence>
<dbReference type="GO" id="GO:0000272">
    <property type="term" value="P:polysaccharide catabolic process"/>
    <property type="evidence" value="ECO:0007669"/>
    <property type="project" value="InterPro"/>
</dbReference>
<keyword evidence="7" id="KW-0378">Hydrolase</keyword>
<evidence type="ECO:0000259" key="11">
    <source>
        <dbReference type="Pfam" id="PF26410"/>
    </source>
</evidence>
<keyword evidence="5" id="KW-0964">Secreted</keyword>
<dbReference type="GO" id="GO:0005576">
    <property type="term" value="C:extracellular region"/>
    <property type="evidence" value="ECO:0007669"/>
    <property type="project" value="UniProtKB-SubCell"/>
</dbReference>
<evidence type="ECO:0000256" key="1">
    <source>
        <dbReference type="ARBA" id="ARBA00001678"/>
    </source>
</evidence>
<accession>A0A835W0H2</accession>